<gene>
    <name evidence="1" type="ORF">S12H4_20961</name>
</gene>
<protein>
    <submittedName>
        <fullName evidence="1">Uncharacterized protein</fullName>
    </submittedName>
</protein>
<reference evidence="1" key="1">
    <citation type="journal article" date="2014" name="Front. Microbiol.">
        <title>High frequency of phylogenetically diverse reductive dehalogenase-homologous genes in deep subseafloor sedimentary metagenomes.</title>
        <authorList>
            <person name="Kawai M."/>
            <person name="Futagami T."/>
            <person name="Toyoda A."/>
            <person name="Takaki Y."/>
            <person name="Nishi S."/>
            <person name="Hori S."/>
            <person name="Arai W."/>
            <person name="Tsubouchi T."/>
            <person name="Morono Y."/>
            <person name="Uchiyama I."/>
            <person name="Ito T."/>
            <person name="Fujiyama A."/>
            <person name="Inagaki F."/>
            <person name="Takami H."/>
        </authorList>
    </citation>
    <scope>NUCLEOTIDE SEQUENCE</scope>
    <source>
        <strain evidence="1">Expedition CK06-06</strain>
    </source>
</reference>
<organism evidence="1">
    <name type="scientific">marine sediment metagenome</name>
    <dbReference type="NCBI Taxonomy" id="412755"/>
    <lineage>
        <taxon>unclassified sequences</taxon>
        <taxon>metagenomes</taxon>
        <taxon>ecological metagenomes</taxon>
    </lineage>
</organism>
<comment type="caution">
    <text evidence="1">The sequence shown here is derived from an EMBL/GenBank/DDBJ whole genome shotgun (WGS) entry which is preliminary data.</text>
</comment>
<dbReference type="EMBL" id="BARW01010705">
    <property type="protein sequence ID" value="GAI79538.1"/>
    <property type="molecule type" value="Genomic_DNA"/>
</dbReference>
<name>X1RFZ8_9ZZZZ</name>
<accession>X1RFZ8</accession>
<evidence type="ECO:0000313" key="1">
    <source>
        <dbReference type="EMBL" id="GAI79538.1"/>
    </source>
</evidence>
<sequence>AQKTGFKITRVLFDSSEYQFIGSEQFKNNIFLRSENSYFNNPEKSIFTKKLSENTRRWLQN</sequence>
<feature type="non-terminal residue" evidence="1">
    <location>
        <position position="1"/>
    </location>
</feature>
<proteinExistence type="predicted"/>
<dbReference type="AlphaFoldDB" id="X1RFZ8"/>